<proteinExistence type="predicted"/>
<accession>A0A061RXU1</accession>
<evidence type="ECO:0000313" key="1">
    <source>
        <dbReference type="EMBL" id="JAC76773.1"/>
    </source>
</evidence>
<feature type="non-terminal residue" evidence="1">
    <location>
        <position position="1"/>
    </location>
</feature>
<protein>
    <submittedName>
        <fullName evidence="1">Uncharacterized protein</fullName>
    </submittedName>
</protein>
<reference evidence="1" key="1">
    <citation type="submission" date="2014-05" db="EMBL/GenBank/DDBJ databases">
        <title>The transcriptome of the halophilic microalga Tetraselmis sp. GSL018 isolated from the Great Salt Lake, Utah.</title>
        <authorList>
            <person name="Jinkerson R.E."/>
            <person name="D'Adamo S."/>
            <person name="Posewitz M.C."/>
        </authorList>
    </citation>
    <scope>NUCLEOTIDE SEQUENCE</scope>
    <source>
        <strain evidence="1">GSL018</strain>
    </source>
</reference>
<name>A0A061RXU1_9CHLO</name>
<organism evidence="1">
    <name type="scientific">Tetraselmis sp. GSL018</name>
    <dbReference type="NCBI Taxonomy" id="582737"/>
    <lineage>
        <taxon>Eukaryota</taxon>
        <taxon>Viridiplantae</taxon>
        <taxon>Chlorophyta</taxon>
        <taxon>core chlorophytes</taxon>
        <taxon>Chlorodendrophyceae</taxon>
        <taxon>Chlorodendrales</taxon>
        <taxon>Chlorodendraceae</taxon>
        <taxon>Tetraselmis</taxon>
    </lineage>
</organism>
<dbReference type="EMBL" id="GBEZ01008787">
    <property type="protein sequence ID" value="JAC76773.1"/>
    <property type="molecule type" value="Transcribed_RNA"/>
</dbReference>
<gene>
    <name evidence="1" type="ORF">TSPGSL018_19306</name>
</gene>
<sequence length="160" mass="18213">QLDVLVPGAVLAERVGSVQRRRCPRGRGHGRPRPVLLHGDSAGRPYLEVDNAVVFFADDTLELEELVRRLTSPQESIYRNNPWKLYAYEADKIFVMDKTITGKLSDFLHHQPENISIYDLPLSLPDQKSSAISDSAWKMCMMFLIPVLLIVYTQQGEQVF</sequence>
<dbReference type="AlphaFoldDB" id="A0A061RXU1"/>